<sequence length="114" mass="12713">MQFSSLKHVFSSLQTQEALLTMLLDSKTSTDSPRYSSDIATRASHAKDSLHSTKQRLEEIKIHAQRCIETFTAALTHLHGLYTDFMKACSPTDSHLPIFLSYSSVTVHTDLPGC</sequence>
<evidence type="ECO:0000313" key="3">
    <source>
        <dbReference type="EMBL" id="JAQ12879.1"/>
    </source>
</evidence>
<protein>
    <submittedName>
        <fullName evidence="2">Uncharacterized protein</fullName>
    </submittedName>
</protein>
<gene>
    <name evidence="2" type="ORF">CM83_18355</name>
    <name evidence="1" type="ORF">CM83_18357</name>
    <name evidence="3" type="ORF">g.32154</name>
</gene>
<organism evidence="2">
    <name type="scientific">Lygus hesperus</name>
    <name type="common">Western plant bug</name>
    <dbReference type="NCBI Taxonomy" id="30085"/>
    <lineage>
        <taxon>Eukaryota</taxon>
        <taxon>Metazoa</taxon>
        <taxon>Ecdysozoa</taxon>
        <taxon>Arthropoda</taxon>
        <taxon>Hexapoda</taxon>
        <taxon>Insecta</taxon>
        <taxon>Pterygota</taxon>
        <taxon>Neoptera</taxon>
        <taxon>Paraneoptera</taxon>
        <taxon>Hemiptera</taxon>
        <taxon>Heteroptera</taxon>
        <taxon>Panheteroptera</taxon>
        <taxon>Cimicomorpha</taxon>
        <taxon>Miridae</taxon>
        <taxon>Mirini</taxon>
        <taxon>Lygus</taxon>
    </lineage>
</organism>
<dbReference type="EMBL" id="GBHO01030716">
    <property type="protein sequence ID" value="JAG12888.1"/>
    <property type="molecule type" value="Transcribed_RNA"/>
</dbReference>
<reference evidence="2" key="2">
    <citation type="submission" date="2014-07" db="EMBL/GenBank/DDBJ databases">
        <authorList>
            <person name="Hull J."/>
        </authorList>
    </citation>
    <scope>NUCLEOTIDE SEQUENCE</scope>
</reference>
<reference evidence="3" key="3">
    <citation type="journal article" date="2016" name="Gigascience">
        <title>De novo construction of an expanded transcriptome assembly for the western tarnished plant bug, Lygus hesperus.</title>
        <authorList>
            <person name="Tassone E.E."/>
            <person name="Geib S.M."/>
            <person name="Hall B."/>
            <person name="Fabrick J.A."/>
            <person name="Brent C.S."/>
            <person name="Hull J.J."/>
        </authorList>
    </citation>
    <scope>NUCLEOTIDE SEQUENCE</scope>
</reference>
<proteinExistence type="predicted"/>
<evidence type="ECO:0000313" key="2">
    <source>
        <dbReference type="EMBL" id="JAG12890.1"/>
    </source>
</evidence>
<dbReference type="AlphaFoldDB" id="A0A0A9X726"/>
<dbReference type="EMBL" id="GBHO01030714">
    <property type="protein sequence ID" value="JAG12890.1"/>
    <property type="molecule type" value="Transcribed_RNA"/>
</dbReference>
<name>A0A0A9X726_LYGHE</name>
<reference evidence="2" key="1">
    <citation type="journal article" date="2014" name="PLoS ONE">
        <title>Transcriptome-Based Identification of ABC Transporters in the Western Tarnished Plant Bug Lygus hesperus.</title>
        <authorList>
            <person name="Hull J.J."/>
            <person name="Chaney K."/>
            <person name="Geib S.M."/>
            <person name="Fabrick J.A."/>
            <person name="Brent C.S."/>
            <person name="Walsh D."/>
            <person name="Lavine L.C."/>
        </authorList>
    </citation>
    <scope>NUCLEOTIDE SEQUENCE</scope>
</reference>
<evidence type="ECO:0000313" key="1">
    <source>
        <dbReference type="EMBL" id="JAG12888.1"/>
    </source>
</evidence>
<dbReference type="EMBL" id="GDHC01005750">
    <property type="protein sequence ID" value="JAQ12879.1"/>
    <property type="molecule type" value="Transcribed_RNA"/>
</dbReference>
<accession>A0A0A9X726</accession>